<dbReference type="PROSITE" id="PS51257">
    <property type="entry name" value="PROKAR_LIPOPROTEIN"/>
    <property type="match status" value="1"/>
</dbReference>
<keyword evidence="8" id="KW-0645">Protease</keyword>
<evidence type="ECO:0000256" key="12">
    <source>
        <dbReference type="ARBA" id="ARBA00022824"/>
    </source>
</evidence>
<dbReference type="Pfam" id="PF02225">
    <property type="entry name" value="PA"/>
    <property type="match status" value="1"/>
</dbReference>
<dbReference type="EMBL" id="JAUHJS010000005">
    <property type="protein sequence ID" value="MDN4166038.1"/>
    <property type="molecule type" value="Genomic_DNA"/>
</dbReference>
<keyword evidence="12" id="KW-0256">Endoplasmic reticulum</keyword>
<evidence type="ECO:0000256" key="19">
    <source>
        <dbReference type="ARBA" id="ARBA00025833"/>
    </source>
</evidence>
<name>A0ABT8F6X6_9BACT</name>
<dbReference type="RefSeq" id="WP_320004573.1">
    <property type="nucleotide sequence ID" value="NZ_JAUHJS010000005.1"/>
</dbReference>
<evidence type="ECO:0000256" key="5">
    <source>
        <dbReference type="ARBA" id="ARBA00014116"/>
    </source>
</evidence>
<accession>A0ABT8F6X6</accession>
<evidence type="ECO:0000256" key="10">
    <source>
        <dbReference type="ARBA" id="ARBA00022729"/>
    </source>
</evidence>
<dbReference type="SUPFAM" id="SSF52025">
    <property type="entry name" value="PA domain"/>
    <property type="match status" value="1"/>
</dbReference>
<dbReference type="InterPro" id="IPR046450">
    <property type="entry name" value="PA_dom_sf"/>
</dbReference>
<protein>
    <recommendedName>
        <fullName evidence="5">Carboxypeptidase Q</fullName>
    </recommendedName>
    <alternativeName>
        <fullName evidence="20">Plasma glutamate carboxypeptidase</fullName>
    </alternativeName>
</protein>
<dbReference type="InterPro" id="IPR039866">
    <property type="entry name" value="CPQ"/>
</dbReference>
<evidence type="ECO:0000256" key="15">
    <source>
        <dbReference type="ARBA" id="ARBA00023049"/>
    </source>
</evidence>
<evidence type="ECO:0000256" key="2">
    <source>
        <dbReference type="ARBA" id="ARBA00004371"/>
    </source>
</evidence>
<evidence type="ECO:0000256" key="11">
    <source>
        <dbReference type="ARBA" id="ARBA00022801"/>
    </source>
</evidence>
<feature type="domain" description="PA" evidence="21">
    <location>
        <begin position="126"/>
        <end position="223"/>
    </location>
</feature>
<keyword evidence="15" id="KW-0482">Metalloprotease</keyword>
<evidence type="ECO:0000256" key="7">
    <source>
        <dbReference type="ARBA" id="ARBA00022645"/>
    </source>
</evidence>
<evidence type="ECO:0000256" key="1">
    <source>
        <dbReference type="ARBA" id="ARBA00004240"/>
    </source>
</evidence>
<evidence type="ECO:0000256" key="3">
    <source>
        <dbReference type="ARBA" id="ARBA00004555"/>
    </source>
</evidence>
<keyword evidence="18" id="KW-0458">Lysosome</keyword>
<keyword evidence="9" id="KW-0479">Metal-binding</keyword>
<evidence type="ECO:0000256" key="9">
    <source>
        <dbReference type="ARBA" id="ARBA00022723"/>
    </source>
</evidence>
<dbReference type="Pfam" id="PF04389">
    <property type="entry name" value="Peptidase_M28"/>
    <property type="match status" value="1"/>
</dbReference>
<comment type="subcellular location">
    <subcellularLocation>
        <location evidence="1">Endoplasmic reticulum</location>
    </subcellularLocation>
    <subcellularLocation>
        <location evidence="3">Golgi apparatus</location>
    </subcellularLocation>
    <subcellularLocation>
        <location evidence="2">Lysosome</location>
    </subcellularLocation>
    <subcellularLocation>
        <location evidence="4">Secreted</location>
    </subcellularLocation>
</comment>
<evidence type="ECO:0000259" key="21">
    <source>
        <dbReference type="Pfam" id="PF02225"/>
    </source>
</evidence>
<evidence type="ECO:0000256" key="14">
    <source>
        <dbReference type="ARBA" id="ARBA00023034"/>
    </source>
</evidence>
<evidence type="ECO:0000256" key="8">
    <source>
        <dbReference type="ARBA" id="ARBA00022670"/>
    </source>
</evidence>
<evidence type="ECO:0000256" key="13">
    <source>
        <dbReference type="ARBA" id="ARBA00022833"/>
    </source>
</evidence>
<keyword evidence="17" id="KW-0325">Glycoprotein</keyword>
<evidence type="ECO:0000313" key="23">
    <source>
        <dbReference type="EMBL" id="MDN4166038.1"/>
    </source>
</evidence>
<dbReference type="Proteomes" id="UP001168552">
    <property type="component" value="Unassembled WGS sequence"/>
</dbReference>
<evidence type="ECO:0000256" key="18">
    <source>
        <dbReference type="ARBA" id="ARBA00023228"/>
    </source>
</evidence>
<evidence type="ECO:0000259" key="22">
    <source>
        <dbReference type="Pfam" id="PF04389"/>
    </source>
</evidence>
<dbReference type="InterPro" id="IPR007484">
    <property type="entry name" value="Peptidase_M28"/>
</dbReference>
<evidence type="ECO:0000256" key="17">
    <source>
        <dbReference type="ARBA" id="ARBA00023180"/>
    </source>
</evidence>
<comment type="caution">
    <text evidence="23">The sequence shown here is derived from an EMBL/GenBank/DDBJ whole genome shotgun (WGS) entry which is preliminary data.</text>
</comment>
<keyword evidence="6" id="KW-0964">Secreted</keyword>
<dbReference type="PANTHER" id="PTHR12053:SF3">
    <property type="entry name" value="CARBOXYPEPTIDASE Q"/>
    <property type="match status" value="1"/>
</dbReference>
<evidence type="ECO:0000313" key="24">
    <source>
        <dbReference type="Proteomes" id="UP001168552"/>
    </source>
</evidence>
<evidence type="ECO:0000256" key="20">
    <source>
        <dbReference type="ARBA" id="ARBA00033328"/>
    </source>
</evidence>
<keyword evidence="13" id="KW-0862">Zinc</keyword>
<keyword evidence="14" id="KW-0333">Golgi apparatus</keyword>
<feature type="domain" description="Peptidase M28" evidence="22">
    <location>
        <begin position="249"/>
        <end position="438"/>
    </location>
</feature>
<reference evidence="23" key="1">
    <citation type="submission" date="2023-06" db="EMBL/GenBank/DDBJ databases">
        <title>Cytophagales bacterium Strain LB-30, isolated from soil.</title>
        <authorList>
            <person name="Liu B."/>
        </authorList>
    </citation>
    <scope>NUCLEOTIDE SEQUENCE</scope>
    <source>
        <strain evidence="23">LB-30</strain>
    </source>
</reference>
<keyword evidence="10" id="KW-0732">Signal</keyword>
<sequence length="484" mass="52792">MKTNQLMALAGALLIAACGPVEKEADVLQKINQEVLANSKAYSTLKESTETIGHRLTGSENGQKAEEYAYNLLKSYGFEDVQYQEFEVEAWSRDTLRTAFKAEGDADFVQVPSVSLAHSPVSADVTGEVYDVGNGLSEDFAKHKDQVKGKVALVYIGLLDAPEGTKNLHRSEKTALAIEAGATGIIFINQVANGVLLTGTASVTGSLIDIPAVCISKEDGLALREKLKTQKVETRIQMANFSKMIKARNVIATLKGSTLPEEKIIVGGHLDSWDLATGALDNGVGSFAILDMARTFKALNIQPKRSLQFVMFMGEEQGLLGSKYMIEELKKNNTLDQVKYIMNIDMTGNPIGFDAFGRDSALPFFTQSGEKIRAIDSVFTNKVGNKAGLHSDHEPFMLEGIPVIGLVGNLDRAGYGCYHSNCDSFDLINEQHMQNTVRFSSMMLYMLANAESLPATTLSSEETEQFLTDQGLKESLILGGSWKW</sequence>
<evidence type="ECO:0000256" key="6">
    <source>
        <dbReference type="ARBA" id="ARBA00022525"/>
    </source>
</evidence>
<proteinExistence type="predicted"/>
<dbReference type="Gene3D" id="3.40.630.10">
    <property type="entry name" value="Zn peptidases"/>
    <property type="match status" value="1"/>
</dbReference>
<dbReference type="InterPro" id="IPR003137">
    <property type="entry name" value="PA_domain"/>
</dbReference>
<comment type="subunit">
    <text evidence="19">Homodimer. The monomeric form is inactive while the homodimer is active.</text>
</comment>
<dbReference type="SUPFAM" id="SSF53187">
    <property type="entry name" value="Zn-dependent exopeptidases"/>
    <property type="match status" value="1"/>
</dbReference>
<keyword evidence="11" id="KW-0378">Hydrolase</keyword>
<gene>
    <name evidence="23" type="ORF">QWY31_11030</name>
</gene>
<keyword evidence="16" id="KW-0865">Zymogen</keyword>
<evidence type="ECO:0000256" key="16">
    <source>
        <dbReference type="ARBA" id="ARBA00023145"/>
    </source>
</evidence>
<organism evidence="23 24">
    <name type="scientific">Shiella aurantiaca</name>
    <dbReference type="NCBI Taxonomy" id="3058365"/>
    <lineage>
        <taxon>Bacteria</taxon>
        <taxon>Pseudomonadati</taxon>
        <taxon>Bacteroidota</taxon>
        <taxon>Cytophagia</taxon>
        <taxon>Cytophagales</taxon>
        <taxon>Shiellaceae</taxon>
        <taxon>Shiella</taxon>
    </lineage>
</organism>
<dbReference type="Gene3D" id="3.50.30.30">
    <property type="match status" value="1"/>
</dbReference>
<dbReference type="PANTHER" id="PTHR12053">
    <property type="entry name" value="PROTEASE FAMILY M28 PLASMA GLUTAMATE CARBOXYPEPTIDASE-RELATED"/>
    <property type="match status" value="1"/>
</dbReference>
<keyword evidence="7" id="KW-0121">Carboxypeptidase</keyword>
<evidence type="ECO:0000256" key="4">
    <source>
        <dbReference type="ARBA" id="ARBA00004613"/>
    </source>
</evidence>
<keyword evidence="24" id="KW-1185">Reference proteome</keyword>